<dbReference type="RefSeq" id="XP_056050171.1">
    <property type="nucleotide sequence ID" value="XM_056193100.1"/>
</dbReference>
<protein>
    <submittedName>
        <fullName evidence="2">Uncharacterized protein</fullName>
    </submittedName>
</protein>
<dbReference type="AlphaFoldDB" id="A0A9W8Q709"/>
<evidence type="ECO:0000313" key="2">
    <source>
        <dbReference type="EMBL" id="KAJ4147230.1"/>
    </source>
</evidence>
<gene>
    <name evidence="2" type="ORF">LMH87_001768</name>
</gene>
<keyword evidence="3" id="KW-1185">Reference proteome</keyword>
<organism evidence="2 3">
    <name type="scientific">Akanthomyces muscarius</name>
    <name type="common">Entomopathogenic fungus</name>
    <name type="synonym">Lecanicillium muscarium</name>
    <dbReference type="NCBI Taxonomy" id="2231603"/>
    <lineage>
        <taxon>Eukaryota</taxon>
        <taxon>Fungi</taxon>
        <taxon>Dikarya</taxon>
        <taxon>Ascomycota</taxon>
        <taxon>Pezizomycotina</taxon>
        <taxon>Sordariomycetes</taxon>
        <taxon>Hypocreomycetidae</taxon>
        <taxon>Hypocreales</taxon>
        <taxon>Cordycipitaceae</taxon>
        <taxon>Akanthomyces</taxon>
    </lineage>
</organism>
<keyword evidence="1" id="KW-0732">Signal</keyword>
<feature type="signal peptide" evidence="1">
    <location>
        <begin position="1"/>
        <end position="17"/>
    </location>
</feature>
<dbReference type="Proteomes" id="UP001144673">
    <property type="component" value="Chromosome 3"/>
</dbReference>
<dbReference type="KEGG" id="amus:LMH87_001768"/>
<dbReference type="GeneID" id="80888927"/>
<proteinExistence type="predicted"/>
<reference evidence="2" key="1">
    <citation type="journal article" date="2023" name="Access Microbiol">
        <title>De-novo genome assembly for Akanthomyces muscarius, a biocontrol agent of insect agricultural pests.</title>
        <authorList>
            <person name="Erdos Z."/>
            <person name="Studholme D.J."/>
            <person name="Raymond B."/>
            <person name="Sharma M."/>
        </authorList>
    </citation>
    <scope>NUCLEOTIDE SEQUENCE</scope>
    <source>
        <strain evidence="2">Ve6</strain>
    </source>
</reference>
<comment type="caution">
    <text evidence="2">The sequence shown here is derived from an EMBL/GenBank/DDBJ whole genome shotgun (WGS) entry which is preliminary data.</text>
</comment>
<name>A0A9W8Q709_AKAMU</name>
<dbReference type="EMBL" id="JAJHUN010000010">
    <property type="protein sequence ID" value="KAJ4147230.1"/>
    <property type="molecule type" value="Genomic_DNA"/>
</dbReference>
<evidence type="ECO:0000256" key="1">
    <source>
        <dbReference type="SAM" id="SignalP"/>
    </source>
</evidence>
<sequence length="154" mass="16564">MKIVTVIAFLAAAGAIADNEPEVPGRIDLAPNALPMTIKSKGKGRASKKDSCDKCILRCNDLAAEIHKSLATDALDRCNSKVCGPFCPKKRLMTRSSCVSRFCKAITVDVDNETDENATATVNAATPVVKNGTVNLAARKDRAWWPKCLVPLFC</sequence>
<accession>A0A9W8Q709</accession>
<evidence type="ECO:0000313" key="3">
    <source>
        <dbReference type="Proteomes" id="UP001144673"/>
    </source>
</evidence>
<feature type="chain" id="PRO_5040807274" evidence="1">
    <location>
        <begin position="18"/>
        <end position="154"/>
    </location>
</feature>